<keyword evidence="2" id="KW-0175">Coiled coil</keyword>
<keyword evidence="6" id="KW-1185">Reference proteome</keyword>
<dbReference type="PROSITE" id="PS00028">
    <property type="entry name" value="ZINC_FINGER_C2H2_1"/>
    <property type="match status" value="1"/>
</dbReference>
<name>A0A8H3PJY3_9LECA</name>
<feature type="region of interest" description="Disordered" evidence="3">
    <location>
        <begin position="335"/>
        <end position="406"/>
    </location>
</feature>
<sequence>MLILETSELYKLYKREIGLFESNLVVNENTSDGPVFRDVRLFVQQIQRVYAERRQACQVLSDFRLLIRYCLKETALRWHNELPINECLHFVSVRRFCIDFLNRFEPEAIQAEEARQLRIEEARLAKEARLAEEKARQLEQQQAEEARRAKEKAEAFACRRCPEKYPSNTKLHEHVRTKHAKKPKEPTPPAPPASPPISMTTAVAPPTPVAIPSPPTTPKKPVSWAEIASRPKPTTPSRLPRPTITITHGLPTPPHSPILQPFKLANSITNQPTITRVKTPYLTVEDLYTMFHEKPRPASLSAIQTRLPSAHASGQHMRLHQMRITSYFMAHTTSHDITPPHTRKWKPTSRLIAGPRSPPYSTNRKSDRPSMTNSATSGPTPGFTHPPPTSATSKASHMENTLAFNR</sequence>
<evidence type="ECO:0000313" key="5">
    <source>
        <dbReference type="EMBL" id="CAF9942722.1"/>
    </source>
</evidence>
<dbReference type="PROSITE" id="PS50157">
    <property type="entry name" value="ZINC_FINGER_C2H2_2"/>
    <property type="match status" value="1"/>
</dbReference>
<accession>A0A8H3PJY3</accession>
<feature type="region of interest" description="Disordered" evidence="3">
    <location>
        <begin position="167"/>
        <end position="241"/>
    </location>
</feature>
<dbReference type="InterPro" id="IPR013087">
    <property type="entry name" value="Znf_C2H2_type"/>
</dbReference>
<evidence type="ECO:0000256" key="1">
    <source>
        <dbReference type="PROSITE-ProRule" id="PRU00042"/>
    </source>
</evidence>
<evidence type="ECO:0000256" key="2">
    <source>
        <dbReference type="SAM" id="Coils"/>
    </source>
</evidence>
<feature type="compositionally biased region" description="Polar residues" evidence="3">
    <location>
        <begin position="391"/>
        <end position="406"/>
    </location>
</feature>
<organism evidence="5 6">
    <name type="scientific">Heterodermia speciosa</name>
    <dbReference type="NCBI Taxonomy" id="116794"/>
    <lineage>
        <taxon>Eukaryota</taxon>
        <taxon>Fungi</taxon>
        <taxon>Dikarya</taxon>
        <taxon>Ascomycota</taxon>
        <taxon>Pezizomycotina</taxon>
        <taxon>Lecanoromycetes</taxon>
        <taxon>OSLEUM clade</taxon>
        <taxon>Lecanoromycetidae</taxon>
        <taxon>Caliciales</taxon>
        <taxon>Physciaceae</taxon>
        <taxon>Heterodermia</taxon>
    </lineage>
</organism>
<feature type="compositionally biased region" description="Basic residues" evidence="3">
    <location>
        <begin position="173"/>
        <end position="182"/>
    </location>
</feature>
<feature type="compositionally biased region" description="Polar residues" evidence="3">
    <location>
        <begin position="359"/>
        <end position="375"/>
    </location>
</feature>
<evidence type="ECO:0000259" key="4">
    <source>
        <dbReference type="PROSITE" id="PS50157"/>
    </source>
</evidence>
<dbReference type="AlphaFoldDB" id="A0A8H3PJY3"/>
<proteinExistence type="predicted"/>
<dbReference type="Proteomes" id="UP000664521">
    <property type="component" value="Unassembled WGS sequence"/>
</dbReference>
<reference evidence="5" key="1">
    <citation type="submission" date="2021-03" db="EMBL/GenBank/DDBJ databases">
        <authorList>
            <person name="Tagirdzhanova G."/>
        </authorList>
    </citation>
    <scope>NUCLEOTIDE SEQUENCE</scope>
</reference>
<feature type="coiled-coil region" evidence="2">
    <location>
        <begin position="114"/>
        <end position="156"/>
    </location>
</feature>
<dbReference type="CDD" id="cd22249">
    <property type="entry name" value="UDM1_RNF168_RNF169-like"/>
    <property type="match status" value="1"/>
</dbReference>
<evidence type="ECO:0000313" key="6">
    <source>
        <dbReference type="Proteomes" id="UP000664521"/>
    </source>
</evidence>
<keyword evidence="1" id="KW-0862">Zinc</keyword>
<feature type="compositionally biased region" description="Pro residues" evidence="3">
    <location>
        <begin position="186"/>
        <end position="195"/>
    </location>
</feature>
<protein>
    <recommendedName>
        <fullName evidence="4">C2H2-type domain-containing protein</fullName>
    </recommendedName>
</protein>
<keyword evidence="1" id="KW-0479">Metal-binding</keyword>
<gene>
    <name evidence="5" type="ORF">HETSPECPRED_007637</name>
</gene>
<feature type="domain" description="C2H2-type" evidence="4">
    <location>
        <begin position="156"/>
        <end position="183"/>
    </location>
</feature>
<dbReference type="EMBL" id="CAJPDS010000555">
    <property type="protein sequence ID" value="CAF9942722.1"/>
    <property type="molecule type" value="Genomic_DNA"/>
</dbReference>
<evidence type="ECO:0000256" key="3">
    <source>
        <dbReference type="SAM" id="MobiDB-lite"/>
    </source>
</evidence>
<keyword evidence="1" id="KW-0863">Zinc-finger</keyword>
<comment type="caution">
    <text evidence="5">The sequence shown here is derived from an EMBL/GenBank/DDBJ whole genome shotgun (WGS) entry which is preliminary data.</text>
</comment>
<feature type="compositionally biased region" description="Pro residues" evidence="3">
    <location>
        <begin position="205"/>
        <end position="218"/>
    </location>
</feature>
<feature type="non-terminal residue" evidence="5">
    <location>
        <position position="406"/>
    </location>
</feature>
<dbReference type="GO" id="GO:0008270">
    <property type="term" value="F:zinc ion binding"/>
    <property type="evidence" value="ECO:0007669"/>
    <property type="project" value="UniProtKB-KW"/>
</dbReference>